<feature type="domain" description="DUF6589" evidence="1">
    <location>
        <begin position="168"/>
        <end position="301"/>
    </location>
</feature>
<evidence type="ECO:0000313" key="2">
    <source>
        <dbReference type="EMBL" id="CAB4019750.1"/>
    </source>
</evidence>
<keyword evidence="3" id="KW-1185">Reference proteome</keyword>
<dbReference type="OrthoDB" id="5983483at2759"/>
<evidence type="ECO:0000313" key="3">
    <source>
        <dbReference type="Proteomes" id="UP001152795"/>
    </source>
</evidence>
<gene>
    <name evidence="2" type="ORF">PACLA_8A037049</name>
</gene>
<comment type="caution">
    <text evidence="2">The sequence shown here is derived from an EMBL/GenBank/DDBJ whole genome shotgun (WGS) entry which is preliminary data.</text>
</comment>
<protein>
    <recommendedName>
        <fullName evidence="1">DUF6589 domain-containing protein</fullName>
    </recommendedName>
</protein>
<organism evidence="2 3">
    <name type="scientific">Paramuricea clavata</name>
    <name type="common">Red gorgonian</name>
    <name type="synonym">Violescent sea-whip</name>
    <dbReference type="NCBI Taxonomy" id="317549"/>
    <lineage>
        <taxon>Eukaryota</taxon>
        <taxon>Metazoa</taxon>
        <taxon>Cnidaria</taxon>
        <taxon>Anthozoa</taxon>
        <taxon>Octocorallia</taxon>
        <taxon>Malacalcyonacea</taxon>
        <taxon>Plexauridae</taxon>
        <taxon>Paramuricea</taxon>
    </lineage>
</organism>
<evidence type="ECO:0000259" key="1">
    <source>
        <dbReference type="Pfam" id="PF20231"/>
    </source>
</evidence>
<accession>A0A6S7IS41</accession>
<feature type="non-terminal residue" evidence="2">
    <location>
        <position position="1"/>
    </location>
</feature>
<sequence>MSHGKQLKFDNQVVGEPTKCVSYISTPTGDTNLVSPLPQYYNGPLQLVYNAFGLPALPSISTGQILSRHLFTSSTPVTKPSREKNSLNKTNTNVTITVEYPSKTVNKTLTSEFEGSILLKQRNNHMSATAIVIGLLLKTKSIEATLNRFRPKADIYDIPNIIFLSSVVDQRQQRLNYTVLVSRILSDYFDAFAEFKDVCVKHIPHKYSKEMSEKSDKTPLGIIFKNENVNDEMLSILQQFHKYLPDIGEDKFDGELFAGDQLTVERAVNIISSVSNGYSAEARLEGMHFQLGDWHAAVKFLD</sequence>
<reference evidence="2" key="1">
    <citation type="submission" date="2020-04" db="EMBL/GenBank/DDBJ databases">
        <authorList>
            <person name="Alioto T."/>
            <person name="Alioto T."/>
            <person name="Gomez Garrido J."/>
        </authorList>
    </citation>
    <scope>NUCLEOTIDE SEQUENCE</scope>
    <source>
        <strain evidence="2">A484AB</strain>
    </source>
</reference>
<dbReference type="Proteomes" id="UP001152795">
    <property type="component" value="Unassembled WGS sequence"/>
</dbReference>
<dbReference type="EMBL" id="CACRXK020010610">
    <property type="protein sequence ID" value="CAB4019750.1"/>
    <property type="molecule type" value="Genomic_DNA"/>
</dbReference>
<name>A0A6S7IS41_PARCT</name>
<dbReference type="AlphaFoldDB" id="A0A6S7IS41"/>
<proteinExistence type="predicted"/>
<dbReference type="InterPro" id="IPR046496">
    <property type="entry name" value="DUF6589"/>
</dbReference>
<dbReference type="Pfam" id="PF20231">
    <property type="entry name" value="DUF6589"/>
    <property type="match status" value="1"/>
</dbReference>